<evidence type="ECO:0000313" key="9">
    <source>
        <dbReference type="Proteomes" id="UP000386847"/>
    </source>
</evidence>
<dbReference type="EMBL" id="CP045725">
    <property type="protein sequence ID" value="QGF24299.1"/>
    <property type="molecule type" value="Genomic_DNA"/>
</dbReference>
<dbReference type="Proteomes" id="UP000386847">
    <property type="component" value="Chromosome"/>
</dbReference>
<dbReference type="PANTHER" id="PTHR35007">
    <property type="entry name" value="INTEGRAL MEMBRANE PROTEIN-RELATED"/>
    <property type="match status" value="1"/>
</dbReference>
<evidence type="ECO:0000259" key="7">
    <source>
        <dbReference type="Pfam" id="PF00482"/>
    </source>
</evidence>
<feature type="transmembrane region" description="Helical" evidence="6">
    <location>
        <begin position="287"/>
        <end position="306"/>
    </location>
</feature>
<organism evidence="8 9">
    <name type="scientific">Raineyella fluvialis</name>
    <dbReference type="NCBI Taxonomy" id="2662261"/>
    <lineage>
        <taxon>Bacteria</taxon>
        <taxon>Bacillati</taxon>
        <taxon>Actinomycetota</taxon>
        <taxon>Actinomycetes</taxon>
        <taxon>Propionibacteriales</taxon>
        <taxon>Propionibacteriaceae</taxon>
        <taxon>Raineyella</taxon>
    </lineage>
</organism>
<dbReference type="AlphaFoldDB" id="A0A5Q2FBZ1"/>
<dbReference type="GO" id="GO:0005886">
    <property type="term" value="C:plasma membrane"/>
    <property type="evidence" value="ECO:0007669"/>
    <property type="project" value="UniProtKB-SubCell"/>
</dbReference>
<proteinExistence type="predicted"/>
<sequence length="314" mass="33638">MSLFDSPAIMWMGISLLIAAIALAFAALAPRRYDLPMSRRRPDVPPPPGLLARLTAAATRGVGRLMAGRGDGLQEMLYLAGVRSDPRDFVLLVLSASVLALAAGLVAANFVIGLLLALIVPVVARLGVSFQVSRRRAAFSNQLDEILQTLAANLRAGTSLPQAMQVLAQEADEPAQGEFVRVGNELRVGRPMNSALEAVADRMQSTDFSWVAQAISINREVGGNLADVLDGIAETMRQRGALRRQVDALSAEGKMSGWVLMALPFGMFLLVSLTNPHYFDSLIHDPLGWLMIAAGVVLLVIGGVWLRAATSVKY</sequence>
<feature type="transmembrane region" description="Helical" evidence="6">
    <location>
        <begin position="114"/>
        <end position="132"/>
    </location>
</feature>
<keyword evidence="2" id="KW-1003">Cell membrane</keyword>
<name>A0A5Q2FBZ1_9ACTN</name>
<evidence type="ECO:0000256" key="6">
    <source>
        <dbReference type="SAM" id="Phobius"/>
    </source>
</evidence>
<keyword evidence="3 6" id="KW-0812">Transmembrane</keyword>
<dbReference type="InterPro" id="IPR042094">
    <property type="entry name" value="T2SS_GspF_sf"/>
</dbReference>
<evidence type="ECO:0000256" key="2">
    <source>
        <dbReference type="ARBA" id="ARBA00022475"/>
    </source>
</evidence>
<dbReference type="PANTHER" id="PTHR35007:SF1">
    <property type="entry name" value="PILUS ASSEMBLY PROTEIN"/>
    <property type="match status" value="1"/>
</dbReference>
<dbReference type="Pfam" id="PF00482">
    <property type="entry name" value="T2SSF"/>
    <property type="match status" value="1"/>
</dbReference>
<dbReference type="RefSeq" id="WP_153572828.1">
    <property type="nucleotide sequence ID" value="NZ_CP045725.1"/>
</dbReference>
<keyword evidence="9" id="KW-1185">Reference proteome</keyword>
<keyword evidence="4 6" id="KW-1133">Transmembrane helix</keyword>
<dbReference type="Gene3D" id="1.20.81.30">
    <property type="entry name" value="Type II secretion system (T2SS), domain F"/>
    <property type="match status" value="1"/>
</dbReference>
<evidence type="ECO:0000256" key="3">
    <source>
        <dbReference type="ARBA" id="ARBA00022692"/>
    </source>
</evidence>
<protein>
    <submittedName>
        <fullName evidence="8">Type II secretion system protein F</fullName>
    </submittedName>
</protein>
<keyword evidence="5 6" id="KW-0472">Membrane</keyword>
<gene>
    <name evidence="8" type="ORF">Rai3103_12220</name>
</gene>
<feature type="transmembrane region" description="Helical" evidence="6">
    <location>
        <begin position="6"/>
        <end position="29"/>
    </location>
</feature>
<feature type="transmembrane region" description="Helical" evidence="6">
    <location>
        <begin position="89"/>
        <end position="108"/>
    </location>
</feature>
<comment type="subcellular location">
    <subcellularLocation>
        <location evidence="1">Cell membrane</location>
        <topology evidence="1">Multi-pass membrane protein</topology>
    </subcellularLocation>
</comment>
<feature type="transmembrane region" description="Helical" evidence="6">
    <location>
        <begin position="258"/>
        <end position="275"/>
    </location>
</feature>
<dbReference type="InterPro" id="IPR018076">
    <property type="entry name" value="T2SS_GspF_dom"/>
</dbReference>
<accession>A0A5Q2FBZ1</accession>
<evidence type="ECO:0000256" key="1">
    <source>
        <dbReference type="ARBA" id="ARBA00004651"/>
    </source>
</evidence>
<reference evidence="8 9" key="1">
    <citation type="submission" date="2019-10" db="EMBL/GenBank/DDBJ databases">
        <title>Genomic analysis of Raineyella sp. CBA3103.</title>
        <authorList>
            <person name="Roh S.W."/>
        </authorList>
    </citation>
    <scope>NUCLEOTIDE SEQUENCE [LARGE SCALE GENOMIC DNA]</scope>
    <source>
        <strain evidence="8 9">CBA3103</strain>
    </source>
</reference>
<feature type="domain" description="Type II secretion system protein GspF" evidence="7">
    <location>
        <begin position="147"/>
        <end position="271"/>
    </location>
</feature>
<dbReference type="KEGG" id="rain:Rai3103_12220"/>
<evidence type="ECO:0000256" key="5">
    <source>
        <dbReference type="ARBA" id="ARBA00023136"/>
    </source>
</evidence>
<evidence type="ECO:0000256" key="4">
    <source>
        <dbReference type="ARBA" id="ARBA00022989"/>
    </source>
</evidence>
<evidence type="ECO:0000313" key="8">
    <source>
        <dbReference type="EMBL" id="QGF24299.1"/>
    </source>
</evidence>